<evidence type="ECO:0000313" key="2">
    <source>
        <dbReference type="Proteomes" id="UP000182204"/>
    </source>
</evidence>
<dbReference type="EMBL" id="CP013243">
    <property type="protein sequence ID" value="APH14705.1"/>
    <property type="molecule type" value="Genomic_DNA"/>
</dbReference>
<dbReference type="NCBIfam" id="TIGR01563">
    <property type="entry name" value="gp16_SPP1"/>
    <property type="match status" value="1"/>
</dbReference>
<organism evidence="1 2">
    <name type="scientific">Clostridium sporogenes</name>
    <dbReference type="NCBI Taxonomy" id="1509"/>
    <lineage>
        <taxon>Bacteria</taxon>
        <taxon>Bacillati</taxon>
        <taxon>Bacillota</taxon>
        <taxon>Clostridia</taxon>
        <taxon>Eubacteriales</taxon>
        <taxon>Clostridiaceae</taxon>
        <taxon>Clostridium</taxon>
    </lineage>
</organism>
<name>A0A1L3NEZ8_CLOSG</name>
<dbReference type="Proteomes" id="UP000182204">
    <property type="component" value="Chromosome"/>
</dbReference>
<accession>A0A1L3NEZ8</accession>
<proteinExistence type="predicted"/>
<evidence type="ECO:0000313" key="1">
    <source>
        <dbReference type="EMBL" id="APH14705.1"/>
    </source>
</evidence>
<dbReference type="RefSeq" id="WP_072585767.1">
    <property type="nucleotide sequence ID" value="NZ_CP013243.1"/>
</dbReference>
<dbReference type="InterPro" id="IPR038666">
    <property type="entry name" value="SSP1_head-tail_sf"/>
</dbReference>
<dbReference type="Gene3D" id="2.40.10.270">
    <property type="entry name" value="Bacteriophage SPP1 head-tail adaptor protein"/>
    <property type="match status" value="1"/>
</dbReference>
<dbReference type="InterPro" id="IPR008767">
    <property type="entry name" value="Phage_SPP1_head-tail_adaptor"/>
</dbReference>
<sequence>MATNRIKDKKITILKYQEGENELGETIVTYVPMPGATNIWAYYRHASGAEFYAAHTINTKVEVIFEIAWRNDIDTYMQIRYKGQDYSITRIDDFEGRKVNLRIYAYKVN</sequence>
<protein>
    <submittedName>
        <fullName evidence="1">Phage head-tail joining family protein</fullName>
    </submittedName>
</protein>
<reference evidence="1 2" key="1">
    <citation type="submission" date="2015-11" db="EMBL/GenBank/DDBJ databases">
        <authorList>
            <person name="Hill K.K."/>
            <person name="Shirey T.B."/>
            <person name="Raphael B."/>
            <person name="Daligault H.E."/>
            <person name="Davenport K.W."/>
            <person name="Bruce D.C."/>
            <person name="Foley B.T."/>
            <person name="Johnson S.L."/>
        </authorList>
    </citation>
    <scope>NUCLEOTIDE SEQUENCE [LARGE SCALE GENOMIC DNA]</scope>
    <source>
        <strain evidence="1 2">CDC_1632</strain>
    </source>
</reference>
<dbReference type="AlphaFoldDB" id="A0A1L3NEZ8"/>
<gene>
    <name evidence="1" type="ORF">NPD5_2127</name>
</gene>
<dbReference type="Pfam" id="PF05521">
    <property type="entry name" value="Phage_HCP"/>
    <property type="match status" value="1"/>
</dbReference>